<keyword evidence="3" id="KW-0813">Transport</keyword>
<proteinExistence type="inferred from homology"/>
<evidence type="ECO:0000313" key="9">
    <source>
        <dbReference type="Proteomes" id="UP000076761"/>
    </source>
</evidence>
<evidence type="ECO:0000259" key="6">
    <source>
        <dbReference type="Pfam" id="PF19037"/>
    </source>
</evidence>
<organism evidence="8 9">
    <name type="scientific">Neolentinus lepideus HHB14362 ss-1</name>
    <dbReference type="NCBI Taxonomy" id="1314782"/>
    <lineage>
        <taxon>Eukaryota</taxon>
        <taxon>Fungi</taxon>
        <taxon>Dikarya</taxon>
        <taxon>Basidiomycota</taxon>
        <taxon>Agaricomycotina</taxon>
        <taxon>Agaricomycetes</taxon>
        <taxon>Gloeophyllales</taxon>
        <taxon>Gloeophyllaceae</taxon>
        <taxon>Neolentinus</taxon>
    </lineage>
</organism>
<keyword evidence="3" id="KW-0653">Protein transport</keyword>
<accession>A0A165R900</accession>
<dbReference type="InterPro" id="IPR043970">
    <property type="entry name" value="FUZ/MON1/HPS1_longin_3"/>
</dbReference>
<feature type="region of interest" description="Disordered" evidence="4">
    <location>
        <begin position="1"/>
        <end position="67"/>
    </location>
</feature>
<comment type="similarity">
    <text evidence="3">Belongs to the MON1/SAND family.</text>
</comment>
<keyword evidence="3" id="KW-0967">Endosome</keyword>
<feature type="domain" description="FUZ/MON1/HPS1 third Longin" evidence="7">
    <location>
        <begin position="516"/>
        <end position="619"/>
    </location>
</feature>
<feature type="compositionally biased region" description="Basic and acidic residues" evidence="4">
    <location>
        <begin position="401"/>
        <end position="413"/>
    </location>
</feature>
<dbReference type="PRINTS" id="PR01546">
    <property type="entry name" value="YEAST73DUF"/>
</dbReference>
<dbReference type="InterPro" id="IPR004353">
    <property type="entry name" value="Mon1"/>
</dbReference>
<keyword evidence="3" id="KW-0472">Membrane</keyword>
<evidence type="ECO:0000256" key="1">
    <source>
        <dbReference type="ARBA" id="ARBA00004380"/>
    </source>
</evidence>
<evidence type="ECO:0000256" key="2">
    <source>
        <dbReference type="ARBA" id="ARBA00018132"/>
    </source>
</evidence>
<dbReference type="InParanoid" id="A0A165R900"/>
<feature type="region of interest" description="Disordered" evidence="4">
    <location>
        <begin position="94"/>
        <end position="144"/>
    </location>
</feature>
<dbReference type="GO" id="GO:0000329">
    <property type="term" value="C:fungal-type vacuole membrane"/>
    <property type="evidence" value="ECO:0007669"/>
    <property type="project" value="TreeGrafter"/>
</dbReference>
<feature type="region of interest" description="Disordered" evidence="4">
    <location>
        <begin position="400"/>
        <end position="454"/>
    </location>
</feature>
<dbReference type="STRING" id="1314782.A0A165R900"/>
<evidence type="ECO:0000259" key="7">
    <source>
        <dbReference type="Pfam" id="PF19038"/>
    </source>
</evidence>
<evidence type="ECO:0000256" key="4">
    <source>
        <dbReference type="SAM" id="MobiDB-lite"/>
    </source>
</evidence>
<gene>
    <name evidence="8" type="ORF">NEOLEDRAFT_1180118</name>
</gene>
<evidence type="ECO:0000256" key="3">
    <source>
        <dbReference type="RuleBase" id="RU367048"/>
    </source>
</evidence>
<dbReference type="GO" id="GO:0006623">
    <property type="term" value="P:protein targeting to vacuole"/>
    <property type="evidence" value="ECO:0007669"/>
    <property type="project" value="UniProtKB-UniRule"/>
</dbReference>
<dbReference type="FunCoup" id="A0A165R900">
    <property type="interactions" value="237"/>
</dbReference>
<feature type="domain" description="FUZ/MON1/HPS1 first Longin" evidence="5">
    <location>
        <begin position="163"/>
        <end position="269"/>
    </location>
</feature>
<feature type="compositionally biased region" description="Low complexity" evidence="4">
    <location>
        <begin position="44"/>
        <end position="67"/>
    </location>
</feature>
<dbReference type="InterPro" id="IPR043972">
    <property type="entry name" value="FUZ/MON1/HPS1_longin_1"/>
</dbReference>
<keyword evidence="3" id="KW-0926">Vacuole</keyword>
<protein>
    <recommendedName>
        <fullName evidence="2 3">Vacuolar fusion protein MON1</fullName>
    </recommendedName>
</protein>
<reference evidence="8 9" key="1">
    <citation type="journal article" date="2016" name="Mol. Biol. Evol.">
        <title>Comparative Genomics of Early-Diverging Mushroom-Forming Fungi Provides Insights into the Origins of Lignocellulose Decay Capabilities.</title>
        <authorList>
            <person name="Nagy L.G."/>
            <person name="Riley R."/>
            <person name="Tritt A."/>
            <person name="Adam C."/>
            <person name="Daum C."/>
            <person name="Floudas D."/>
            <person name="Sun H."/>
            <person name="Yadav J.S."/>
            <person name="Pangilinan J."/>
            <person name="Larsson K.H."/>
            <person name="Matsuura K."/>
            <person name="Barry K."/>
            <person name="Labutti K."/>
            <person name="Kuo R."/>
            <person name="Ohm R.A."/>
            <person name="Bhattacharya S.S."/>
            <person name="Shirouzu T."/>
            <person name="Yoshinaga Y."/>
            <person name="Martin F.M."/>
            <person name="Grigoriev I.V."/>
            <person name="Hibbett D.S."/>
        </authorList>
    </citation>
    <scope>NUCLEOTIDE SEQUENCE [LARGE SCALE GENOMIC DNA]</scope>
    <source>
        <strain evidence="8 9">HHB14362 ss-1</strain>
    </source>
</reference>
<dbReference type="GO" id="GO:0016192">
    <property type="term" value="P:vesicle-mediated transport"/>
    <property type="evidence" value="ECO:0007669"/>
    <property type="project" value="InterPro"/>
</dbReference>
<dbReference type="EMBL" id="KV425585">
    <property type="protein sequence ID" value="KZT23471.1"/>
    <property type="molecule type" value="Genomic_DNA"/>
</dbReference>
<dbReference type="Pfam" id="PF19037">
    <property type="entry name" value="Fuz_longin_2"/>
    <property type="match status" value="1"/>
</dbReference>
<feature type="domain" description="FUZ/MON1/HPS1 second Longin" evidence="6">
    <location>
        <begin position="322"/>
        <end position="393"/>
    </location>
</feature>
<comment type="function">
    <text evidence="3">Required for multiple vacuole delivery pathways including the cytoplasm to vacuole transport (Cvt), autophagy, pexophagy and endocytosis.</text>
</comment>
<dbReference type="GO" id="GO:0035658">
    <property type="term" value="C:Mon1-Ccz1 complex"/>
    <property type="evidence" value="ECO:0007669"/>
    <property type="project" value="TreeGrafter"/>
</dbReference>
<dbReference type="PANTHER" id="PTHR13027">
    <property type="entry name" value="SAND PROTEIN-RELATED"/>
    <property type="match status" value="1"/>
</dbReference>
<keyword evidence="9" id="KW-1185">Reference proteome</keyword>
<dbReference type="Pfam" id="PF19038">
    <property type="entry name" value="Fuz_longin_3"/>
    <property type="match status" value="1"/>
</dbReference>
<evidence type="ECO:0000313" key="8">
    <source>
        <dbReference type="EMBL" id="KZT23471.1"/>
    </source>
</evidence>
<feature type="compositionally biased region" description="Polar residues" evidence="4">
    <location>
        <begin position="1"/>
        <end position="13"/>
    </location>
</feature>
<dbReference type="OrthoDB" id="272411at2759"/>
<dbReference type="Proteomes" id="UP000076761">
    <property type="component" value="Unassembled WGS sequence"/>
</dbReference>
<sequence length="630" mass="68070">MSATPLSRTSSGVGTPVPGASPSRLVLPPPLRPTHSLSNLQVYSQSSGSGTPSSSSRPTSPTAVASTATSFGAPSAINSEGILVSEANAEPDIDESDAIGIGRVASPAGDETSKKNLREHLRQTLSHRQSAADLTLRPPKKRSKSVNLNELPHELVDTFTPRQYFVLTEAGKPVFTSRPDNADSEDIASAYALIQVLISIFLDDNNDKLRCINAGLTRITFLLRPPLYYVCVSNWGEPEGVILSVVTASHLRKMFERRRNSDLGRLLGGRLLSGPCLVRHIDSGSLEWDLALSTSSLHCLKLDAGLRARLADALVPSAKTKDMLYVILVANGHVVTLVRPKKHSIHPADLHLLINMIYAPSILTSPAAVSWLPICLPKFNPNGFVNAYVNFLVREQGEEDAVGKKGQGAEHPETSTPVEEANEEGSQSVSMPAAASEGPQRPVTPTGETALDKEKEGKEVDIGLVCISAGPDFETVRTWCDSVIKKMTSDGALDALISAVRGGSTVYSVSELGIPGLRHFVYKSRAHVQITTPVFEDPYDVPKERQRSVHRLITLYQILHDAIHARSGQGGSLKLQYIKTEKECITQPFELYVALSSRLPKSAVVGAANAVARWVKKEEGRLFLTNAPIF</sequence>
<dbReference type="InterPro" id="IPR043971">
    <property type="entry name" value="FUZ/MON1/HPS1_longin_2"/>
</dbReference>
<comment type="subcellular location">
    <subcellularLocation>
        <location evidence="3">Endosome</location>
        <location evidence="3">Multivesicular body membrane</location>
        <topology evidence="3">Peripheral membrane protein</topology>
    </subcellularLocation>
    <subcellularLocation>
        <location evidence="1 3">Prevacuolar compartment membrane</location>
        <topology evidence="1 3">Peripheral membrane protein</topology>
    </subcellularLocation>
    <subcellularLocation>
        <location evidence="3">Vacuole membrane</location>
        <topology evidence="3">Peripheral membrane protein</topology>
    </subcellularLocation>
</comment>
<keyword evidence="3" id="KW-0072">Autophagy</keyword>
<dbReference type="Pfam" id="PF19036">
    <property type="entry name" value="Fuz_longin_1"/>
    <property type="match status" value="1"/>
</dbReference>
<dbReference type="AlphaFoldDB" id="A0A165R900"/>
<feature type="compositionally biased region" description="Basic and acidic residues" evidence="4">
    <location>
        <begin position="111"/>
        <end position="122"/>
    </location>
</feature>
<evidence type="ECO:0000259" key="5">
    <source>
        <dbReference type="Pfam" id="PF19036"/>
    </source>
</evidence>
<name>A0A165R900_9AGAM</name>
<dbReference type="PANTHER" id="PTHR13027:SF7">
    <property type="entry name" value="VACUOLAR FUSION PROTEIN MON1 HOMOLOG"/>
    <property type="match status" value="1"/>
</dbReference>
<dbReference type="GO" id="GO:0032585">
    <property type="term" value="C:multivesicular body membrane"/>
    <property type="evidence" value="ECO:0007669"/>
    <property type="project" value="UniProtKB-SubCell"/>
</dbReference>
<dbReference type="GO" id="GO:0006914">
    <property type="term" value="P:autophagy"/>
    <property type="evidence" value="ECO:0007669"/>
    <property type="project" value="UniProtKB-UniRule"/>
</dbReference>